<name>A0A285IZ60_9GAMM</name>
<dbReference type="InterPro" id="IPR009883">
    <property type="entry name" value="YgfX"/>
</dbReference>
<feature type="transmembrane region" description="Helical" evidence="1">
    <location>
        <begin position="12"/>
        <end position="31"/>
    </location>
</feature>
<sequence length="119" mass="13492">MLFAFQPLPPVSLWLAAPLLFLLYWYGVSLYRQGPVAAGLSLQANGQLRWWQSDYPAGQLIAGCLVSEFALLLRWQSDNNQPHLQWLLADQLTVADYRALARQLNQFNWQAGAGNYPDN</sequence>
<protein>
    <submittedName>
        <fullName evidence="2">Membrane-bound toxin component of toxin-antitoxin system</fullName>
    </submittedName>
</protein>
<keyword evidence="1" id="KW-0472">Membrane</keyword>
<dbReference type="Proteomes" id="UP000219353">
    <property type="component" value="Unassembled WGS sequence"/>
</dbReference>
<dbReference type="Pfam" id="PF07254">
    <property type="entry name" value="Cpta_toxin"/>
    <property type="match status" value="1"/>
</dbReference>
<keyword evidence="1" id="KW-1133">Transmembrane helix</keyword>
<evidence type="ECO:0000256" key="1">
    <source>
        <dbReference type="SAM" id="Phobius"/>
    </source>
</evidence>
<accession>A0A285IZ60</accession>
<dbReference type="AlphaFoldDB" id="A0A285IZ60"/>
<keyword evidence="3" id="KW-1185">Reference proteome</keyword>
<proteinExistence type="predicted"/>
<gene>
    <name evidence="2" type="ORF">SAMN06297280_2302</name>
</gene>
<organism evidence="2 3">
    <name type="scientific">Arsukibacterium tuosuense</name>
    <dbReference type="NCBI Taxonomy" id="1323745"/>
    <lineage>
        <taxon>Bacteria</taxon>
        <taxon>Pseudomonadati</taxon>
        <taxon>Pseudomonadota</taxon>
        <taxon>Gammaproteobacteria</taxon>
        <taxon>Chromatiales</taxon>
        <taxon>Chromatiaceae</taxon>
        <taxon>Arsukibacterium</taxon>
    </lineage>
</organism>
<reference evidence="3" key="1">
    <citation type="submission" date="2017-09" db="EMBL/GenBank/DDBJ databases">
        <authorList>
            <person name="Varghese N."/>
            <person name="Submissions S."/>
        </authorList>
    </citation>
    <scope>NUCLEOTIDE SEQUENCE [LARGE SCALE GENOMIC DNA]</scope>
    <source>
        <strain evidence="3">CGMCC 1.12461</strain>
    </source>
</reference>
<evidence type="ECO:0000313" key="3">
    <source>
        <dbReference type="Proteomes" id="UP000219353"/>
    </source>
</evidence>
<keyword evidence="1" id="KW-0812">Transmembrane</keyword>
<dbReference type="EMBL" id="OBEB01000004">
    <property type="protein sequence ID" value="SNY53103.1"/>
    <property type="molecule type" value="Genomic_DNA"/>
</dbReference>
<evidence type="ECO:0000313" key="2">
    <source>
        <dbReference type="EMBL" id="SNY53103.1"/>
    </source>
</evidence>